<dbReference type="STRING" id="1797197.A2Y75_00295"/>
<keyword evidence="6 11" id="KW-0547">Nucleotide-binding</keyword>
<evidence type="ECO:0000313" key="13">
    <source>
        <dbReference type="EMBL" id="OFW58964.1"/>
    </source>
</evidence>
<dbReference type="InterPro" id="IPR018095">
    <property type="entry name" value="Thymidylate_kin_CS"/>
</dbReference>
<protein>
    <recommendedName>
        <fullName evidence="3 11">Thymidylate kinase</fullName>
        <ecNumber evidence="2 11">2.7.4.9</ecNumber>
    </recommendedName>
    <alternativeName>
        <fullName evidence="11">dTMP kinase</fullName>
    </alternativeName>
</protein>
<accession>A0A1F2WQ20</accession>
<comment type="caution">
    <text evidence="13">The sequence shown here is derived from an EMBL/GenBank/DDBJ whole genome shotgun (WGS) entry which is preliminary data.</text>
</comment>
<name>A0A1F2WQ20_9ACTN</name>
<dbReference type="GO" id="GO:0005829">
    <property type="term" value="C:cytosol"/>
    <property type="evidence" value="ECO:0007669"/>
    <property type="project" value="TreeGrafter"/>
</dbReference>
<feature type="binding site" evidence="11">
    <location>
        <begin position="20"/>
        <end position="27"/>
    </location>
    <ligand>
        <name>ATP</name>
        <dbReference type="ChEBI" id="CHEBI:30616"/>
    </ligand>
</feature>
<reference evidence="13 14" key="1">
    <citation type="journal article" date="2016" name="Nat. Commun.">
        <title>Thousands of microbial genomes shed light on interconnected biogeochemical processes in an aquifer system.</title>
        <authorList>
            <person name="Anantharaman K."/>
            <person name="Brown C.T."/>
            <person name="Hug L.A."/>
            <person name="Sharon I."/>
            <person name="Castelle C.J."/>
            <person name="Probst A.J."/>
            <person name="Thomas B.C."/>
            <person name="Singh A."/>
            <person name="Wilkins M.J."/>
            <person name="Karaoz U."/>
            <person name="Brodie E.L."/>
            <person name="Williams K.H."/>
            <person name="Hubbard S.S."/>
            <person name="Banfield J.F."/>
        </authorList>
    </citation>
    <scope>NUCLEOTIDE SEQUENCE [LARGE SCALE GENOMIC DNA]</scope>
</reference>
<dbReference type="InterPro" id="IPR027417">
    <property type="entry name" value="P-loop_NTPase"/>
</dbReference>
<keyword evidence="7 11" id="KW-0418">Kinase</keyword>
<dbReference type="GO" id="GO:0006233">
    <property type="term" value="P:dTDP biosynthetic process"/>
    <property type="evidence" value="ECO:0007669"/>
    <property type="project" value="InterPro"/>
</dbReference>
<evidence type="ECO:0000256" key="8">
    <source>
        <dbReference type="ARBA" id="ARBA00022840"/>
    </source>
</evidence>
<dbReference type="FunFam" id="3.40.50.300:FF:000225">
    <property type="entry name" value="Thymidylate kinase"/>
    <property type="match status" value="1"/>
</dbReference>
<evidence type="ECO:0000256" key="11">
    <source>
        <dbReference type="HAMAP-Rule" id="MF_00165"/>
    </source>
</evidence>
<evidence type="ECO:0000256" key="7">
    <source>
        <dbReference type="ARBA" id="ARBA00022777"/>
    </source>
</evidence>
<dbReference type="Pfam" id="PF02223">
    <property type="entry name" value="Thymidylate_kin"/>
    <property type="match status" value="1"/>
</dbReference>
<dbReference type="PANTHER" id="PTHR10344">
    <property type="entry name" value="THYMIDYLATE KINASE"/>
    <property type="match status" value="1"/>
</dbReference>
<dbReference type="EC" id="2.7.4.9" evidence="2 11"/>
<keyword evidence="5 11" id="KW-0545">Nucleotide biosynthesis</keyword>
<evidence type="ECO:0000259" key="12">
    <source>
        <dbReference type="Pfam" id="PF02223"/>
    </source>
</evidence>
<dbReference type="InterPro" id="IPR018094">
    <property type="entry name" value="Thymidylate_kinase"/>
</dbReference>
<evidence type="ECO:0000256" key="2">
    <source>
        <dbReference type="ARBA" id="ARBA00012980"/>
    </source>
</evidence>
<organism evidence="13 14">
    <name type="scientific">Candidatus Solincola sediminis</name>
    <dbReference type="NCBI Taxonomy" id="1797199"/>
    <lineage>
        <taxon>Bacteria</taxon>
        <taxon>Bacillati</taxon>
        <taxon>Actinomycetota</taxon>
        <taxon>Candidatus Geothermincolia</taxon>
        <taxon>Candidatus Geothermincolales</taxon>
        <taxon>Candidatus Geothermincolaceae</taxon>
        <taxon>Candidatus Solincola</taxon>
    </lineage>
</organism>
<keyword evidence="4 11" id="KW-0808">Transferase</keyword>
<dbReference type="AlphaFoldDB" id="A0A1F2WQ20"/>
<comment type="similarity">
    <text evidence="1 11">Belongs to the thymidylate kinase family.</text>
</comment>
<keyword evidence="8 11" id="KW-0067">ATP-binding</keyword>
<evidence type="ECO:0000256" key="9">
    <source>
        <dbReference type="ARBA" id="ARBA00048743"/>
    </source>
</evidence>
<dbReference type="Proteomes" id="UP000177876">
    <property type="component" value="Unassembled WGS sequence"/>
</dbReference>
<dbReference type="GO" id="GO:0006235">
    <property type="term" value="P:dTTP biosynthetic process"/>
    <property type="evidence" value="ECO:0007669"/>
    <property type="project" value="UniProtKB-UniRule"/>
</dbReference>
<dbReference type="InterPro" id="IPR039430">
    <property type="entry name" value="Thymidylate_kin-like_dom"/>
</dbReference>
<feature type="domain" description="Thymidylate kinase-like" evidence="12">
    <location>
        <begin position="18"/>
        <end position="207"/>
    </location>
</feature>
<evidence type="ECO:0000256" key="5">
    <source>
        <dbReference type="ARBA" id="ARBA00022727"/>
    </source>
</evidence>
<dbReference type="PROSITE" id="PS01331">
    <property type="entry name" value="THYMIDYLATE_KINASE"/>
    <property type="match status" value="1"/>
</dbReference>
<evidence type="ECO:0000256" key="1">
    <source>
        <dbReference type="ARBA" id="ARBA00009776"/>
    </source>
</evidence>
<dbReference type="Gene3D" id="3.40.50.300">
    <property type="entry name" value="P-loop containing nucleotide triphosphate hydrolases"/>
    <property type="match status" value="1"/>
</dbReference>
<evidence type="ECO:0000256" key="6">
    <source>
        <dbReference type="ARBA" id="ARBA00022741"/>
    </source>
</evidence>
<sequence>MMAETNNHRKGKSIFITFEGVEGSGKTTQMNMLQARILRMNLSVVTTREPGGTRIGQEIRHVLLNPAFKEMHPMTEAVLYAADRAQHIHELIKPALEQGKVVLCDRFIDSSLAYQGVARRIGMEGVQNLNEWITEDLYPDLTILLEIPYEVGLERLKQRKKGRDRMESQPEAFHEQVQEAYKTLAKFFTNRFVVVKGDDKPENVHQLVWQAVQKYL</sequence>
<gene>
    <name evidence="11" type="primary">tmk</name>
    <name evidence="13" type="ORF">A2Y75_00295</name>
</gene>
<comment type="catalytic activity">
    <reaction evidence="9 11">
        <text>dTMP + ATP = dTDP + ADP</text>
        <dbReference type="Rhea" id="RHEA:13517"/>
        <dbReference type="ChEBI" id="CHEBI:30616"/>
        <dbReference type="ChEBI" id="CHEBI:58369"/>
        <dbReference type="ChEBI" id="CHEBI:63528"/>
        <dbReference type="ChEBI" id="CHEBI:456216"/>
        <dbReference type="EC" id="2.7.4.9"/>
    </reaction>
</comment>
<dbReference type="EMBL" id="MELK01000019">
    <property type="protein sequence ID" value="OFW58964.1"/>
    <property type="molecule type" value="Genomic_DNA"/>
</dbReference>
<proteinExistence type="inferred from homology"/>
<comment type="function">
    <text evidence="10 11">Phosphorylation of dTMP to form dTDP in both de novo and salvage pathways of dTTP synthesis.</text>
</comment>
<dbReference type="CDD" id="cd01672">
    <property type="entry name" value="TMPK"/>
    <property type="match status" value="1"/>
</dbReference>
<evidence type="ECO:0000256" key="10">
    <source>
        <dbReference type="ARBA" id="ARBA00057735"/>
    </source>
</evidence>
<dbReference type="NCBIfam" id="TIGR00041">
    <property type="entry name" value="DTMP_kinase"/>
    <property type="match status" value="1"/>
</dbReference>
<dbReference type="GO" id="GO:0004798">
    <property type="term" value="F:dTMP kinase activity"/>
    <property type="evidence" value="ECO:0007669"/>
    <property type="project" value="UniProtKB-UniRule"/>
</dbReference>
<dbReference type="GO" id="GO:0006227">
    <property type="term" value="P:dUDP biosynthetic process"/>
    <property type="evidence" value="ECO:0007669"/>
    <property type="project" value="TreeGrafter"/>
</dbReference>
<dbReference type="SUPFAM" id="SSF52540">
    <property type="entry name" value="P-loop containing nucleoside triphosphate hydrolases"/>
    <property type="match status" value="1"/>
</dbReference>
<evidence type="ECO:0000313" key="14">
    <source>
        <dbReference type="Proteomes" id="UP000177876"/>
    </source>
</evidence>
<evidence type="ECO:0000256" key="3">
    <source>
        <dbReference type="ARBA" id="ARBA00017144"/>
    </source>
</evidence>
<dbReference type="HAMAP" id="MF_00165">
    <property type="entry name" value="Thymidylate_kinase"/>
    <property type="match status" value="1"/>
</dbReference>
<evidence type="ECO:0000256" key="4">
    <source>
        <dbReference type="ARBA" id="ARBA00022679"/>
    </source>
</evidence>
<dbReference type="PANTHER" id="PTHR10344:SF4">
    <property type="entry name" value="UMP-CMP KINASE 2, MITOCHONDRIAL"/>
    <property type="match status" value="1"/>
</dbReference>
<dbReference type="GO" id="GO:0005524">
    <property type="term" value="F:ATP binding"/>
    <property type="evidence" value="ECO:0007669"/>
    <property type="project" value="UniProtKB-UniRule"/>
</dbReference>